<dbReference type="Proteomes" id="UP000236161">
    <property type="component" value="Unassembled WGS sequence"/>
</dbReference>
<dbReference type="AlphaFoldDB" id="A0A2I0AIQ7"/>
<reference evidence="1 2" key="1">
    <citation type="journal article" date="2017" name="Nature">
        <title>The Apostasia genome and the evolution of orchids.</title>
        <authorList>
            <person name="Zhang G.Q."/>
            <person name="Liu K.W."/>
            <person name="Li Z."/>
            <person name="Lohaus R."/>
            <person name="Hsiao Y.Y."/>
            <person name="Niu S.C."/>
            <person name="Wang J.Y."/>
            <person name="Lin Y.C."/>
            <person name="Xu Q."/>
            <person name="Chen L.J."/>
            <person name="Yoshida K."/>
            <person name="Fujiwara S."/>
            <person name="Wang Z.W."/>
            <person name="Zhang Y.Q."/>
            <person name="Mitsuda N."/>
            <person name="Wang M."/>
            <person name="Liu G.H."/>
            <person name="Pecoraro L."/>
            <person name="Huang H.X."/>
            <person name="Xiao X.J."/>
            <person name="Lin M."/>
            <person name="Wu X.Y."/>
            <person name="Wu W.L."/>
            <person name="Chen Y.Y."/>
            <person name="Chang S.B."/>
            <person name="Sakamoto S."/>
            <person name="Ohme-Takagi M."/>
            <person name="Yagi M."/>
            <person name="Zeng S.J."/>
            <person name="Shen C.Y."/>
            <person name="Yeh C.M."/>
            <person name="Luo Y.B."/>
            <person name="Tsai W.C."/>
            <person name="Van de Peer Y."/>
            <person name="Liu Z.J."/>
        </authorList>
    </citation>
    <scope>NUCLEOTIDE SEQUENCE [LARGE SCALE GENOMIC DNA]</scope>
    <source>
        <strain evidence="2">cv. Shenzhen</strain>
        <tissue evidence="1">Stem</tissue>
    </source>
</reference>
<evidence type="ECO:0000313" key="1">
    <source>
        <dbReference type="EMBL" id="PKA55443.1"/>
    </source>
</evidence>
<evidence type="ECO:0000313" key="2">
    <source>
        <dbReference type="Proteomes" id="UP000236161"/>
    </source>
</evidence>
<proteinExistence type="predicted"/>
<accession>A0A2I0AIQ7</accession>
<organism evidence="1 2">
    <name type="scientific">Apostasia shenzhenica</name>
    <dbReference type="NCBI Taxonomy" id="1088818"/>
    <lineage>
        <taxon>Eukaryota</taxon>
        <taxon>Viridiplantae</taxon>
        <taxon>Streptophyta</taxon>
        <taxon>Embryophyta</taxon>
        <taxon>Tracheophyta</taxon>
        <taxon>Spermatophyta</taxon>
        <taxon>Magnoliopsida</taxon>
        <taxon>Liliopsida</taxon>
        <taxon>Asparagales</taxon>
        <taxon>Orchidaceae</taxon>
        <taxon>Apostasioideae</taxon>
        <taxon>Apostasia</taxon>
    </lineage>
</organism>
<protein>
    <submittedName>
        <fullName evidence="1">Uncharacterized protein</fullName>
    </submittedName>
</protein>
<gene>
    <name evidence="1" type="ORF">AXF42_Ash006645</name>
</gene>
<sequence length="73" mass="8093">MIRGFIALDGTRISKTDLAVKALERYHSISIDCGENYKESSYAAIPIVKPLEILMGMEGQKIIVEGCHQIETP</sequence>
<dbReference type="EMBL" id="KZ451979">
    <property type="protein sequence ID" value="PKA55443.1"/>
    <property type="molecule type" value="Genomic_DNA"/>
</dbReference>
<name>A0A2I0AIQ7_9ASPA</name>
<keyword evidence="2" id="KW-1185">Reference proteome</keyword>